<dbReference type="GO" id="GO:0005886">
    <property type="term" value="C:plasma membrane"/>
    <property type="evidence" value="ECO:0007669"/>
    <property type="project" value="InterPro"/>
</dbReference>
<accession>A0A0W0TEU6</accession>
<dbReference type="PATRIC" id="fig|448.7.peg.2404"/>
<dbReference type="GO" id="GO:0017089">
    <property type="term" value="F:glycolipid transfer activity"/>
    <property type="evidence" value="ECO:0007669"/>
    <property type="project" value="TreeGrafter"/>
</dbReference>
<dbReference type="STRING" id="448.Lery_2287"/>
<keyword evidence="5" id="KW-0472">Membrane</keyword>
<keyword evidence="7" id="KW-1185">Reference proteome</keyword>
<sequence>MNAAKQAVWLFCALVALAFSGYYFASSRASTVRLDKRTLSITADTVISDLTVRQFDANGKLANYIETPELRHIPKQDTHLLKRPRIVIAQDDQPDWEIRANSARAIHRGEEITFLNQVVVHQGGDAHTEESTLKTDELTYYPQQKLATSDLAVIFERPGSIVHSQGMKAYLEQKHVQLLSGARATYEPRDA</sequence>
<dbReference type="GO" id="GO:0015221">
    <property type="term" value="F:lipopolysaccharide transmembrane transporter activity"/>
    <property type="evidence" value="ECO:0007669"/>
    <property type="project" value="InterPro"/>
</dbReference>
<name>A0A0W0TEU6_LEGER</name>
<dbReference type="PANTHER" id="PTHR37481:SF1">
    <property type="entry name" value="LIPOPOLYSACCHARIDE EXPORT SYSTEM PROTEIN LPTC"/>
    <property type="match status" value="1"/>
</dbReference>
<dbReference type="InterPro" id="IPR052363">
    <property type="entry name" value="LPS_export_LptC"/>
</dbReference>
<dbReference type="Pfam" id="PF06835">
    <property type="entry name" value="LptC"/>
    <property type="match status" value="1"/>
</dbReference>
<keyword evidence="2" id="KW-0997">Cell inner membrane</keyword>
<keyword evidence="3" id="KW-0812">Transmembrane</keyword>
<dbReference type="InterPro" id="IPR010664">
    <property type="entry name" value="LipoPS_assembly_LptC-rel"/>
</dbReference>
<evidence type="ECO:0000256" key="2">
    <source>
        <dbReference type="ARBA" id="ARBA00022519"/>
    </source>
</evidence>
<evidence type="ECO:0000256" key="4">
    <source>
        <dbReference type="ARBA" id="ARBA00022989"/>
    </source>
</evidence>
<dbReference type="EMBL" id="LNYA01000034">
    <property type="protein sequence ID" value="KTC94120.1"/>
    <property type="molecule type" value="Genomic_DNA"/>
</dbReference>
<proteinExistence type="predicted"/>
<dbReference type="Proteomes" id="UP000054773">
    <property type="component" value="Unassembled WGS sequence"/>
</dbReference>
<dbReference type="NCBIfam" id="TIGR04409">
    <property type="entry name" value="LptC_YrbK"/>
    <property type="match status" value="1"/>
</dbReference>
<dbReference type="GO" id="GO:0030288">
    <property type="term" value="C:outer membrane-bounded periplasmic space"/>
    <property type="evidence" value="ECO:0007669"/>
    <property type="project" value="TreeGrafter"/>
</dbReference>
<reference evidence="6 7" key="1">
    <citation type="submission" date="2015-11" db="EMBL/GenBank/DDBJ databases">
        <title>Genomic analysis of 38 Legionella species identifies large and diverse effector repertoires.</title>
        <authorList>
            <person name="Burstein D."/>
            <person name="Amaro F."/>
            <person name="Zusman T."/>
            <person name="Lifshitz Z."/>
            <person name="Cohen O."/>
            <person name="Gilbert J.A."/>
            <person name="Pupko T."/>
            <person name="Shuman H.A."/>
            <person name="Segal G."/>
        </authorList>
    </citation>
    <scope>NUCLEOTIDE SEQUENCE [LARGE SCALE GENOMIC DNA]</scope>
    <source>
        <strain evidence="6 7">SE-32A-C8</strain>
    </source>
</reference>
<dbReference type="InterPro" id="IPR026265">
    <property type="entry name" value="LptC"/>
</dbReference>
<dbReference type="PANTHER" id="PTHR37481">
    <property type="entry name" value="LIPOPOLYSACCHARIDE EXPORT SYSTEM PROTEIN LPTC"/>
    <property type="match status" value="1"/>
</dbReference>
<evidence type="ECO:0000313" key="7">
    <source>
        <dbReference type="Proteomes" id="UP000054773"/>
    </source>
</evidence>
<dbReference type="AlphaFoldDB" id="A0A0W0TEU6"/>
<keyword evidence="1" id="KW-1003">Cell membrane</keyword>
<evidence type="ECO:0000256" key="3">
    <source>
        <dbReference type="ARBA" id="ARBA00022692"/>
    </source>
</evidence>
<dbReference type="OrthoDB" id="5731914at2"/>
<dbReference type="Gene3D" id="2.60.450.10">
    <property type="entry name" value="Lipopolysaccharide (LPS) transport protein A like domain"/>
    <property type="match status" value="1"/>
</dbReference>
<dbReference type="RefSeq" id="WP_058527412.1">
    <property type="nucleotide sequence ID" value="NZ_CAAAHY010000006.1"/>
</dbReference>
<gene>
    <name evidence="6" type="primary">lptC</name>
    <name evidence="6" type="ORF">Lery_2287</name>
</gene>
<organism evidence="6 7">
    <name type="scientific">Legionella erythra</name>
    <dbReference type="NCBI Taxonomy" id="448"/>
    <lineage>
        <taxon>Bacteria</taxon>
        <taxon>Pseudomonadati</taxon>
        <taxon>Pseudomonadota</taxon>
        <taxon>Gammaproteobacteria</taxon>
        <taxon>Legionellales</taxon>
        <taxon>Legionellaceae</taxon>
        <taxon>Legionella</taxon>
    </lineage>
</organism>
<comment type="caution">
    <text evidence="6">The sequence shown here is derived from an EMBL/GenBank/DDBJ whole genome shotgun (WGS) entry which is preliminary data.</text>
</comment>
<evidence type="ECO:0000313" key="6">
    <source>
        <dbReference type="EMBL" id="KTC94120.1"/>
    </source>
</evidence>
<evidence type="ECO:0000256" key="5">
    <source>
        <dbReference type="ARBA" id="ARBA00023136"/>
    </source>
</evidence>
<protein>
    <submittedName>
        <fullName evidence="6">Lipopolysaccharide export system protein LptC</fullName>
    </submittedName>
</protein>
<keyword evidence="4" id="KW-1133">Transmembrane helix</keyword>
<evidence type="ECO:0000256" key="1">
    <source>
        <dbReference type="ARBA" id="ARBA00022475"/>
    </source>
</evidence>